<evidence type="ECO:0000313" key="4">
    <source>
        <dbReference type="Proteomes" id="UP000654075"/>
    </source>
</evidence>
<keyword evidence="1" id="KW-0175">Coiled coil</keyword>
<feature type="coiled-coil region" evidence="1">
    <location>
        <begin position="35"/>
        <end position="95"/>
    </location>
</feature>
<feature type="region of interest" description="Disordered" evidence="2">
    <location>
        <begin position="1"/>
        <end position="29"/>
    </location>
</feature>
<proteinExistence type="predicted"/>
<feature type="compositionally biased region" description="Polar residues" evidence="2">
    <location>
        <begin position="420"/>
        <end position="429"/>
    </location>
</feature>
<protein>
    <submittedName>
        <fullName evidence="3">Uncharacterized protein</fullName>
    </submittedName>
</protein>
<evidence type="ECO:0000256" key="1">
    <source>
        <dbReference type="SAM" id="Coils"/>
    </source>
</evidence>
<dbReference type="AlphaFoldDB" id="A0A813G2B9"/>
<feature type="coiled-coil region" evidence="1">
    <location>
        <begin position="181"/>
        <end position="215"/>
    </location>
</feature>
<dbReference type="Proteomes" id="UP000654075">
    <property type="component" value="Unassembled WGS sequence"/>
</dbReference>
<accession>A0A813G2B9</accession>
<feature type="region of interest" description="Disordered" evidence="2">
    <location>
        <begin position="413"/>
        <end position="444"/>
    </location>
</feature>
<evidence type="ECO:0000313" key="3">
    <source>
        <dbReference type="EMBL" id="CAE8619026.1"/>
    </source>
</evidence>
<feature type="compositionally biased region" description="Acidic residues" evidence="2">
    <location>
        <begin position="1"/>
        <end position="11"/>
    </location>
</feature>
<keyword evidence="4" id="KW-1185">Reference proteome</keyword>
<dbReference type="EMBL" id="CAJNNV010026798">
    <property type="protein sequence ID" value="CAE8619026.1"/>
    <property type="molecule type" value="Genomic_DNA"/>
</dbReference>
<sequence>LSAADFDDVEELLAGGRRRPETPERPELPEVWRQLDSLRQHAARLEQQLVVEREERASSKDSLDGRLSRQLEAEAAELTKQLANARASSKKAEKSCWLATAEYQKLLGRQQYDADMVAELRQQLEQQWRRAASLEGAIADLQCQLADAPEALQLAAPRAETELERELQELRVQHSWLESSAAEALRRAALQESALQAEREETEALLEELQEQLALRPKAQDAALLPAADFGEHQHLQQQQQQQQLEQQKHLQQQIQIQQQQQQIQIQPQQQHQQQQSQQHQQQQPQLSAQLQKVLSFSLGLHDTAARQQLLKLALLALRANAAASNATLSERARLRQSHSERLLRAVRGRSLELLGALALCTLRAWQSLVVHLQSQKQQQQQQQQQQLEQQRQQQLEQQQQQQQLEQQRQQQQQKEQEQGNLTSQQQRQELQDESTRQQQEQQRQHQKQQQQQQQLQLQQEQQQQQQQEQAQQQKQNCLLTVEAILRLAQSPHECWARLCLQAWRLHVACEATANGSICRRRSRAEAVAPAFARQVLELWHRAAAACARLGRLRWADPCVVAPSRHAMPPDW</sequence>
<evidence type="ECO:0000256" key="2">
    <source>
        <dbReference type="SAM" id="MobiDB-lite"/>
    </source>
</evidence>
<dbReference type="OMA" id="EMDKCVR"/>
<gene>
    <name evidence="3" type="ORF">PGLA1383_LOCUS36619</name>
</gene>
<organism evidence="3 4">
    <name type="scientific">Polarella glacialis</name>
    <name type="common">Dinoflagellate</name>
    <dbReference type="NCBI Taxonomy" id="89957"/>
    <lineage>
        <taxon>Eukaryota</taxon>
        <taxon>Sar</taxon>
        <taxon>Alveolata</taxon>
        <taxon>Dinophyceae</taxon>
        <taxon>Suessiales</taxon>
        <taxon>Suessiaceae</taxon>
        <taxon>Polarella</taxon>
    </lineage>
</organism>
<feature type="compositionally biased region" description="Basic and acidic residues" evidence="2">
    <location>
        <begin position="18"/>
        <end position="29"/>
    </location>
</feature>
<comment type="caution">
    <text evidence="3">The sequence shown here is derived from an EMBL/GenBank/DDBJ whole genome shotgun (WGS) entry which is preliminary data.</text>
</comment>
<feature type="non-terminal residue" evidence="3">
    <location>
        <position position="1"/>
    </location>
</feature>
<reference evidence="3" key="1">
    <citation type="submission" date="2021-02" db="EMBL/GenBank/DDBJ databases">
        <authorList>
            <person name="Dougan E. K."/>
            <person name="Rhodes N."/>
            <person name="Thang M."/>
            <person name="Chan C."/>
        </authorList>
    </citation>
    <scope>NUCLEOTIDE SEQUENCE</scope>
</reference>
<name>A0A813G2B9_POLGL</name>
<feature type="non-terminal residue" evidence="3">
    <location>
        <position position="572"/>
    </location>
</feature>